<evidence type="ECO:0000256" key="4">
    <source>
        <dbReference type="ARBA" id="ARBA00014035"/>
    </source>
</evidence>
<keyword evidence="11" id="KW-0449">Lipoprotein</keyword>
<comment type="caution">
    <text evidence="11">The sequence shown here is derived from an EMBL/GenBank/DDBJ whole genome shotgun (WGS) entry which is preliminary data.</text>
</comment>
<sequence precursor="true">MQKTIKYPKKFSVLKTLFLLSVFGTLSVYADASKTLKSRLDEVSAFQASFTQQVRDADNALIQEAEGDVWVRRPNLFRWHTLVPDESILVSDGKTLWFYNPFVEQVTATNLNDATTNTPFKLIASNRDSDWSQYNIKQKGNNFSLTPKSSDNNIKSFDINVTSAGIIESFNVIEQDGQKIEYQLKKQNSLKIEDSYFTFELPDGVEFDDQR</sequence>
<keyword evidence="6 10" id="KW-0732">Signal</keyword>
<proteinExistence type="inferred from homology"/>
<evidence type="ECO:0000256" key="2">
    <source>
        <dbReference type="ARBA" id="ARBA00007615"/>
    </source>
</evidence>
<keyword evidence="9 10" id="KW-0143">Chaperone</keyword>
<keyword evidence="8 10" id="KW-0653">Protein transport</keyword>
<feature type="signal peptide" evidence="10">
    <location>
        <begin position="1"/>
        <end position="30"/>
    </location>
</feature>
<comment type="subcellular location">
    <subcellularLocation>
        <location evidence="1 10">Periplasm</location>
    </subcellularLocation>
</comment>
<feature type="chain" id="PRO_5044898452" description="Outer-membrane lipoprotein carrier protein" evidence="10">
    <location>
        <begin position="31"/>
        <end position="211"/>
    </location>
</feature>
<dbReference type="InterPro" id="IPR004564">
    <property type="entry name" value="OM_lipoprot_carrier_LolA-like"/>
</dbReference>
<comment type="subunit">
    <text evidence="3 10">Monomer.</text>
</comment>
<dbReference type="PANTHER" id="PTHR35869:SF1">
    <property type="entry name" value="OUTER-MEMBRANE LIPOPROTEIN CARRIER PROTEIN"/>
    <property type="match status" value="1"/>
</dbReference>
<comment type="function">
    <text evidence="10">Participates in the translocation of lipoproteins from the inner membrane to the outer membrane. Only forms a complex with a lipoprotein if the residue after the N-terminal Cys is not an aspartate (The Asp acts as a targeting signal to indicate that the lipoprotein should stay in the inner membrane).</text>
</comment>
<name>A0ABV6CB14_9GAMM</name>
<evidence type="ECO:0000256" key="6">
    <source>
        <dbReference type="ARBA" id="ARBA00022729"/>
    </source>
</evidence>
<accession>A0ABV6CB14</accession>
<evidence type="ECO:0000256" key="3">
    <source>
        <dbReference type="ARBA" id="ARBA00011245"/>
    </source>
</evidence>
<comment type="similarity">
    <text evidence="2 10">Belongs to the LolA family.</text>
</comment>
<evidence type="ECO:0000256" key="7">
    <source>
        <dbReference type="ARBA" id="ARBA00022764"/>
    </source>
</evidence>
<evidence type="ECO:0000256" key="9">
    <source>
        <dbReference type="ARBA" id="ARBA00023186"/>
    </source>
</evidence>
<dbReference type="Gene3D" id="2.50.20.10">
    <property type="entry name" value="Lipoprotein localisation LolA/LolB/LppX"/>
    <property type="match status" value="1"/>
</dbReference>
<evidence type="ECO:0000256" key="5">
    <source>
        <dbReference type="ARBA" id="ARBA00022448"/>
    </source>
</evidence>
<evidence type="ECO:0000313" key="11">
    <source>
        <dbReference type="EMBL" id="MFC0180187.1"/>
    </source>
</evidence>
<dbReference type="Proteomes" id="UP001589758">
    <property type="component" value="Unassembled WGS sequence"/>
</dbReference>
<evidence type="ECO:0000256" key="10">
    <source>
        <dbReference type="HAMAP-Rule" id="MF_00240"/>
    </source>
</evidence>
<dbReference type="EMBL" id="JBHLXE010000095">
    <property type="protein sequence ID" value="MFC0180187.1"/>
    <property type="molecule type" value="Genomic_DNA"/>
</dbReference>
<keyword evidence="12" id="KW-1185">Reference proteome</keyword>
<organism evidence="11 12">
    <name type="scientific">Thorsellia kenyensis</name>
    <dbReference type="NCBI Taxonomy" id="1549888"/>
    <lineage>
        <taxon>Bacteria</taxon>
        <taxon>Pseudomonadati</taxon>
        <taxon>Pseudomonadota</taxon>
        <taxon>Gammaproteobacteria</taxon>
        <taxon>Enterobacterales</taxon>
        <taxon>Thorselliaceae</taxon>
        <taxon>Thorsellia</taxon>
    </lineage>
</organism>
<dbReference type="CDD" id="cd16325">
    <property type="entry name" value="LolA"/>
    <property type="match status" value="1"/>
</dbReference>
<dbReference type="RefSeq" id="WP_385877299.1">
    <property type="nucleotide sequence ID" value="NZ_JBHLXE010000095.1"/>
</dbReference>
<evidence type="ECO:0000256" key="1">
    <source>
        <dbReference type="ARBA" id="ARBA00004418"/>
    </source>
</evidence>
<evidence type="ECO:0000256" key="8">
    <source>
        <dbReference type="ARBA" id="ARBA00022927"/>
    </source>
</evidence>
<dbReference type="HAMAP" id="MF_00240">
    <property type="entry name" value="LolA"/>
    <property type="match status" value="1"/>
</dbReference>
<protein>
    <recommendedName>
        <fullName evidence="4 10">Outer-membrane lipoprotein carrier protein</fullName>
    </recommendedName>
</protein>
<gene>
    <name evidence="10 11" type="primary">lolA</name>
    <name evidence="11" type="ORF">ACFFIT_08850</name>
</gene>
<dbReference type="InterPro" id="IPR018323">
    <property type="entry name" value="OM_lipoprot_carrier_LolA_Pbac"/>
</dbReference>
<keyword evidence="5 10" id="KW-0813">Transport</keyword>
<dbReference type="NCBIfam" id="TIGR00547">
    <property type="entry name" value="lolA"/>
    <property type="match status" value="1"/>
</dbReference>
<dbReference type="InterPro" id="IPR029046">
    <property type="entry name" value="LolA/LolB/LppX"/>
</dbReference>
<dbReference type="Pfam" id="PF03548">
    <property type="entry name" value="LolA"/>
    <property type="match status" value="1"/>
</dbReference>
<dbReference type="PANTHER" id="PTHR35869">
    <property type="entry name" value="OUTER-MEMBRANE LIPOPROTEIN CARRIER PROTEIN"/>
    <property type="match status" value="1"/>
</dbReference>
<keyword evidence="7 10" id="KW-0574">Periplasm</keyword>
<reference evidence="11 12" key="1">
    <citation type="submission" date="2024-09" db="EMBL/GenBank/DDBJ databases">
        <authorList>
            <person name="Sun Q."/>
            <person name="Mori K."/>
        </authorList>
    </citation>
    <scope>NUCLEOTIDE SEQUENCE [LARGE SCALE GENOMIC DNA]</scope>
    <source>
        <strain evidence="11 12">CCM 8545</strain>
    </source>
</reference>
<dbReference type="SUPFAM" id="SSF89392">
    <property type="entry name" value="Prokaryotic lipoproteins and lipoprotein localization factors"/>
    <property type="match status" value="1"/>
</dbReference>
<evidence type="ECO:0000313" key="12">
    <source>
        <dbReference type="Proteomes" id="UP001589758"/>
    </source>
</evidence>